<gene>
    <name evidence="4" type="ORF">O3M35_010037</name>
</gene>
<dbReference type="FunFam" id="3.40.50.850:FF:000001">
    <property type="entry name" value="Isochorismatase domain-containing protein 1"/>
    <property type="match status" value="1"/>
</dbReference>
<evidence type="ECO:0000256" key="2">
    <source>
        <dbReference type="ARBA" id="ARBA00040688"/>
    </source>
</evidence>
<dbReference type="InterPro" id="IPR000868">
    <property type="entry name" value="Isochorismatase-like_dom"/>
</dbReference>
<evidence type="ECO:0000256" key="1">
    <source>
        <dbReference type="ARBA" id="ARBA00006336"/>
    </source>
</evidence>
<dbReference type="Gene3D" id="3.40.50.850">
    <property type="entry name" value="Isochorismatase-like"/>
    <property type="match status" value="1"/>
</dbReference>
<sequence length="200" mass="21997">MSSTIVKYGLLPAKRTILVLCDVQEKFRSAALYFSEIIQSSNKLLQASKVLDIPLVVTEQYPKGLGSTVPELDISHAKAVFPKTKFSMVNPDFSKKLDSLCEGNVQCIVLFGLEAHVCVEQSASELCALGLQVHIVADATTSRTQEDRLLAFQRLQQIGCFITTTESVLFKLLGDKENPHFKTISSLIRKPISPTGLAKI</sequence>
<organism evidence="4 5">
    <name type="scientific">Rhynocoris fuscipes</name>
    <dbReference type="NCBI Taxonomy" id="488301"/>
    <lineage>
        <taxon>Eukaryota</taxon>
        <taxon>Metazoa</taxon>
        <taxon>Ecdysozoa</taxon>
        <taxon>Arthropoda</taxon>
        <taxon>Hexapoda</taxon>
        <taxon>Insecta</taxon>
        <taxon>Pterygota</taxon>
        <taxon>Neoptera</taxon>
        <taxon>Paraneoptera</taxon>
        <taxon>Hemiptera</taxon>
        <taxon>Heteroptera</taxon>
        <taxon>Panheteroptera</taxon>
        <taxon>Cimicomorpha</taxon>
        <taxon>Reduviidae</taxon>
        <taxon>Harpactorinae</taxon>
        <taxon>Harpactorini</taxon>
        <taxon>Rhynocoris</taxon>
    </lineage>
</organism>
<dbReference type="Pfam" id="PF00857">
    <property type="entry name" value="Isochorismatase"/>
    <property type="match status" value="1"/>
</dbReference>
<dbReference type="InterPro" id="IPR036380">
    <property type="entry name" value="Isochorismatase-like_sf"/>
</dbReference>
<proteinExistence type="inferred from homology"/>
<dbReference type="AlphaFoldDB" id="A0AAW1CYW8"/>
<dbReference type="CDD" id="cd01012">
    <property type="entry name" value="YcaC_related"/>
    <property type="match status" value="1"/>
</dbReference>
<comment type="caution">
    <text evidence="4">The sequence shown here is derived from an EMBL/GenBank/DDBJ whole genome shotgun (WGS) entry which is preliminary data.</text>
</comment>
<evidence type="ECO:0000313" key="5">
    <source>
        <dbReference type="Proteomes" id="UP001461498"/>
    </source>
</evidence>
<comment type="similarity">
    <text evidence="1">Belongs to the isochorismatase family.</text>
</comment>
<dbReference type="Proteomes" id="UP001461498">
    <property type="component" value="Unassembled WGS sequence"/>
</dbReference>
<protein>
    <recommendedName>
        <fullName evidence="2">Isochorismatase domain-containing protein 1</fullName>
    </recommendedName>
</protein>
<reference evidence="4 5" key="1">
    <citation type="submission" date="2022-12" db="EMBL/GenBank/DDBJ databases">
        <title>Chromosome-level genome assembly of true bugs.</title>
        <authorList>
            <person name="Ma L."/>
            <person name="Li H."/>
        </authorList>
    </citation>
    <scope>NUCLEOTIDE SEQUENCE [LARGE SCALE GENOMIC DNA]</scope>
    <source>
        <strain evidence="4">Lab_2022b</strain>
    </source>
</reference>
<evidence type="ECO:0000259" key="3">
    <source>
        <dbReference type="Pfam" id="PF00857"/>
    </source>
</evidence>
<dbReference type="PANTHER" id="PTHR14119">
    <property type="entry name" value="HYDROLASE"/>
    <property type="match status" value="1"/>
</dbReference>
<dbReference type="SUPFAM" id="SSF52499">
    <property type="entry name" value="Isochorismatase-like hydrolases"/>
    <property type="match status" value="1"/>
</dbReference>
<feature type="domain" description="Isochorismatase-like" evidence="3">
    <location>
        <begin position="16"/>
        <end position="167"/>
    </location>
</feature>
<evidence type="ECO:0000313" key="4">
    <source>
        <dbReference type="EMBL" id="KAK9503492.1"/>
    </source>
</evidence>
<keyword evidence="5" id="KW-1185">Reference proteome</keyword>
<dbReference type="InterPro" id="IPR050993">
    <property type="entry name" value="Isochorismatase_domain"/>
</dbReference>
<accession>A0AAW1CYW8</accession>
<dbReference type="PANTHER" id="PTHR14119:SF17">
    <property type="entry name" value="ISOCHORISMATASE DOMAIN-CONTAINING PROTEIN 1"/>
    <property type="match status" value="1"/>
</dbReference>
<name>A0AAW1CYW8_9HEMI</name>
<dbReference type="EMBL" id="JAPXFL010000007">
    <property type="protein sequence ID" value="KAK9503492.1"/>
    <property type="molecule type" value="Genomic_DNA"/>
</dbReference>